<keyword evidence="3" id="KW-0158">Chromosome</keyword>
<reference evidence="9 10" key="1">
    <citation type="journal article" date="2013" name="PLoS Genet.">
        <title>The genome and development-dependent transcriptomes of Pyronema confluens: a window into fungal evolution.</title>
        <authorList>
            <person name="Traeger S."/>
            <person name="Altegoer F."/>
            <person name="Freitag M."/>
            <person name="Gabaldon T."/>
            <person name="Kempken F."/>
            <person name="Kumar A."/>
            <person name="Marcet-Houben M."/>
            <person name="Poggeler S."/>
            <person name="Stajich J.E."/>
            <person name="Nowrousian M."/>
        </authorList>
    </citation>
    <scope>NUCLEOTIDE SEQUENCE [LARGE SCALE GENOMIC DNA]</scope>
    <source>
        <strain evidence="10">CBS 100304</strain>
        <tissue evidence="9">Vegetative mycelium</tissue>
    </source>
</reference>
<feature type="coiled-coil region" evidence="6">
    <location>
        <begin position="1"/>
        <end position="38"/>
    </location>
</feature>
<evidence type="ECO:0000313" key="10">
    <source>
        <dbReference type="Proteomes" id="UP000018144"/>
    </source>
</evidence>
<feature type="domain" description="HORMA" evidence="8">
    <location>
        <begin position="32"/>
        <end position="251"/>
    </location>
</feature>
<feature type="compositionally biased region" description="Low complexity" evidence="7">
    <location>
        <begin position="381"/>
        <end position="392"/>
    </location>
</feature>
<keyword evidence="4" id="KW-0539">Nucleus</keyword>
<dbReference type="Gene3D" id="3.30.900.10">
    <property type="entry name" value="HORMA domain"/>
    <property type="match status" value="1"/>
</dbReference>
<evidence type="ECO:0000256" key="7">
    <source>
        <dbReference type="SAM" id="MobiDB-lite"/>
    </source>
</evidence>
<evidence type="ECO:0000256" key="3">
    <source>
        <dbReference type="ARBA" id="ARBA00022454"/>
    </source>
</evidence>
<dbReference type="PANTHER" id="PTHR48225">
    <property type="entry name" value="HORMA DOMAIN-CONTAINING PROTEIN 1"/>
    <property type="match status" value="1"/>
</dbReference>
<name>U4LEG8_PYROM</name>
<keyword evidence="6" id="KW-0175">Coiled coil</keyword>
<organism evidence="9 10">
    <name type="scientific">Pyronema omphalodes (strain CBS 100304)</name>
    <name type="common">Pyronema confluens</name>
    <dbReference type="NCBI Taxonomy" id="1076935"/>
    <lineage>
        <taxon>Eukaryota</taxon>
        <taxon>Fungi</taxon>
        <taxon>Dikarya</taxon>
        <taxon>Ascomycota</taxon>
        <taxon>Pezizomycotina</taxon>
        <taxon>Pezizomycetes</taxon>
        <taxon>Pezizales</taxon>
        <taxon>Pyronemataceae</taxon>
        <taxon>Pyronema</taxon>
    </lineage>
</organism>
<gene>
    <name evidence="9" type="ORF">PCON_07734</name>
</gene>
<dbReference type="InterPro" id="IPR051294">
    <property type="entry name" value="HORMA_MeioticProgression"/>
</dbReference>
<dbReference type="InterPro" id="IPR003511">
    <property type="entry name" value="HORMA_dom"/>
</dbReference>
<dbReference type="Proteomes" id="UP000018144">
    <property type="component" value="Unassembled WGS sequence"/>
</dbReference>
<protein>
    <submittedName>
        <fullName evidence="9">Similar to HORMA domain-containing protein 1 acc. no. A2BF66</fullName>
    </submittedName>
</protein>
<dbReference type="SUPFAM" id="SSF56019">
    <property type="entry name" value="The spindle assembly checkpoint protein mad2"/>
    <property type="match status" value="1"/>
</dbReference>
<dbReference type="GO" id="GO:0005634">
    <property type="term" value="C:nucleus"/>
    <property type="evidence" value="ECO:0007669"/>
    <property type="project" value="UniProtKB-SubCell"/>
</dbReference>
<comment type="subcellular location">
    <subcellularLocation>
        <location evidence="2">Chromosome</location>
    </subcellularLocation>
    <subcellularLocation>
        <location evidence="1">Nucleus</location>
    </subcellularLocation>
</comment>
<keyword evidence="5" id="KW-0469">Meiosis</keyword>
<dbReference type="STRING" id="1076935.U4LEG8"/>
<evidence type="ECO:0000256" key="1">
    <source>
        <dbReference type="ARBA" id="ARBA00004123"/>
    </source>
</evidence>
<evidence type="ECO:0000256" key="5">
    <source>
        <dbReference type="ARBA" id="ARBA00023254"/>
    </source>
</evidence>
<dbReference type="OrthoDB" id="1928087at2759"/>
<dbReference type="AlphaFoldDB" id="U4LEG8"/>
<feature type="compositionally biased region" description="Basic and acidic residues" evidence="7">
    <location>
        <begin position="348"/>
        <end position="358"/>
    </location>
</feature>
<accession>U4LEG8</accession>
<sequence length="424" mass="47417">MAQAQLLRQKQKQELAVLQQQEQKLAQAVQQQQSLQMVQTFLGASIGSLVYLRGLFPDQCFAKMLYTHELAEDYSKFCDAPEVDPRHPGTKFTRLQKGMSKKVDSFLSLLEGGVFKAIKDKYLKAMQVYITSEKDNVDTVIESYTFTFAYLENGVSLSLGGHEVTVGNASQSAENLTRRLLTITEDLSLLPNHVWLSIQLHYTDDTPNGYTVPGFNRLGIGAPNLVMQGEAVRRWACGRMDSGFHGISLNVASIYGKGNSDKNAKPDPRRGRRVGTKFFVDEDVDEPLEGTLRQFRSRSATTVSMKQQQDVIVIIPDSQVPAKNERLAREIPSSVPEFKVPHNKKRPRVSEELSDPVKRPKSPSTMDYVAELSMDEQVTMEEGPSQSESQSQIYPDSQLDLPATQQIMGSRARQRSALGPLRAM</sequence>
<evidence type="ECO:0000259" key="8">
    <source>
        <dbReference type="PROSITE" id="PS50815"/>
    </source>
</evidence>
<dbReference type="PANTHER" id="PTHR48225:SF7">
    <property type="entry name" value="MEIOSIS-SPECIFIC PROTEIN HOP1"/>
    <property type="match status" value="1"/>
</dbReference>
<dbReference type="eggNOG" id="KOG4652">
    <property type="taxonomic scope" value="Eukaryota"/>
</dbReference>
<dbReference type="InterPro" id="IPR036570">
    <property type="entry name" value="HORMA_dom_sf"/>
</dbReference>
<dbReference type="GO" id="GO:0051598">
    <property type="term" value="P:meiotic recombination checkpoint signaling"/>
    <property type="evidence" value="ECO:0007669"/>
    <property type="project" value="TreeGrafter"/>
</dbReference>
<dbReference type="Pfam" id="PF02301">
    <property type="entry name" value="HORMA"/>
    <property type="match status" value="1"/>
</dbReference>
<proteinExistence type="predicted"/>
<evidence type="ECO:0000256" key="4">
    <source>
        <dbReference type="ARBA" id="ARBA00023242"/>
    </source>
</evidence>
<dbReference type="GO" id="GO:0005694">
    <property type="term" value="C:chromosome"/>
    <property type="evidence" value="ECO:0007669"/>
    <property type="project" value="UniProtKB-SubCell"/>
</dbReference>
<evidence type="ECO:0000256" key="6">
    <source>
        <dbReference type="SAM" id="Coils"/>
    </source>
</evidence>
<dbReference type="GO" id="GO:0007130">
    <property type="term" value="P:synaptonemal complex assembly"/>
    <property type="evidence" value="ECO:0007669"/>
    <property type="project" value="TreeGrafter"/>
</dbReference>
<evidence type="ECO:0000256" key="2">
    <source>
        <dbReference type="ARBA" id="ARBA00004286"/>
    </source>
</evidence>
<feature type="region of interest" description="Disordered" evidence="7">
    <location>
        <begin position="333"/>
        <end position="424"/>
    </location>
</feature>
<evidence type="ECO:0000313" key="9">
    <source>
        <dbReference type="EMBL" id="CCX29937.1"/>
    </source>
</evidence>
<dbReference type="PROSITE" id="PS50815">
    <property type="entry name" value="HORMA"/>
    <property type="match status" value="1"/>
</dbReference>
<keyword evidence="10" id="KW-1185">Reference proteome</keyword>
<dbReference type="EMBL" id="HF935393">
    <property type="protein sequence ID" value="CCX29937.1"/>
    <property type="molecule type" value="Genomic_DNA"/>
</dbReference>